<evidence type="ECO:0000256" key="1">
    <source>
        <dbReference type="SAM" id="Phobius"/>
    </source>
</evidence>
<protein>
    <submittedName>
        <fullName evidence="2">Poly-beta-1,6-N-acetyl-D-glucosamine biosynthesis protein PgaD</fullName>
    </submittedName>
</protein>
<dbReference type="NCBIfam" id="TIGR03940">
    <property type="entry name" value="PGA_PgaD"/>
    <property type="match status" value="1"/>
</dbReference>
<reference evidence="2" key="1">
    <citation type="submission" date="2023-08" db="EMBL/GenBank/DDBJ databases">
        <title>Emergence of clinically-relevant ST2 carbapenem-resistant Acinetobacter baumannii strains in hospital sewages in Zhejiang, East of China.</title>
        <authorList>
            <person name="Kaichao C."/>
            <person name="Zhang R."/>
        </authorList>
    </citation>
    <scope>NUCLEOTIDE SEQUENCE</scope>
    <source>
        <strain evidence="2">M-RB-37</strain>
    </source>
</reference>
<name>A0AAW8J786_9GAMM</name>
<dbReference type="Pfam" id="PF13994">
    <property type="entry name" value="PgaD"/>
    <property type="match status" value="1"/>
</dbReference>
<dbReference type="AlphaFoldDB" id="A0AAW8J786"/>
<gene>
    <name evidence="2" type="primary">pgaD</name>
    <name evidence="2" type="ORF">RFH47_04680</name>
</gene>
<accession>A0AAW8J786</accession>
<proteinExistence type="predicted"/>
<feature type="transmembrane region" description="Helical" evidence="1">
    <location>
        <begin position="27"/>
        <end position="49"/>
    </location>
</feature>
<evidence type="ECO:0000313" key="3">
    <source>
        <dbReference type="Proteomes" id="UP001243844"/>
    </source>
</evidence>
<comment type="caution">
    <text evidence="2">The sequence shown here is derived from an EMBL/GenBank/DDBJ whole genome shotgun (WGS) entry which is preliminary data.</text>
</comment>
<keyword evidence="1" id="KW-0472">Membrane</keyword>
<sequence>MKKNPLIIDLRQQLPLHKRYFSNTTTLLLWGSWLLLWRPVMIVVSLIYAHQINLLNRVFDTFSSVVENGFAALVACAITLWMWSTFVSPKSKVQVTQKKVEDYAKYFGLHQQHLEQTRQQKVVYVHHNQEGKITHLN</sequence>
<dbReference type="GO" id="GO:0043709">
    <property type="term" value="P:cell adhesion involved in single-species biofilm formation"/>
    <property type="evidence" value="ECO:0007669"/>
    <property type="project" value="InterPro"/>
</dbReference>
<keyword evidence="1" id="KW-0812">Transmembrane</keyword>
<dbReference type="Proteomes" id="UP001243844">
    <property type="component" value="Unassembled WGS sequence"/>
</dbReference>
<dbReference type="InterPro" id="IPR023829">
    <property type="entry name" value="PGA_PgaD"/>
</dbReference>
<evidence type="ECO:0000313" key="2">
    <source>
        <dbReference type="EMBL" id="MDQ8935024.1"/>
    </source>
</evidence>
<keyword evidence="1" id="KW-1133">Transmembrane helix</keyword>
<dbReference type="RefSeq" id="WP_308981109.1">
    <property type="nucleotide sequence ID" value="NZ_JAVIDL010000006.1"/>
</dbReference>
<feature type="transmembrane region" description="Helical" evidence="1">
    <location>
        <begin position="69"/>
        <end position="89"/>
    </location>
</feature>
<dbReference type="EMBL" id="JAVIDL010000006">
    <property type="protein sequence ID" value="MDQ8935024.1"/>
    <property type="molecule type" value="Genomic_DNA"/>
</dbReference>
<organism evidence="2 3">
    <name type="scientific">Acinetobacter rudis</name>
    <dbReference type="NCBI Taxonomy" id="632955"/>
    <lineage>
        <taxon>Bacteria</taxon>
        <taxon>Pseudomonadati</taxon>
        <taxon>Pseudomonadota</taxon>
        <taxon>Gammaproteobacteria</taxon>
        <taxon>Moraxellales</taxon>
        <taxon>Moraxellaceae</taxon>
        <taxon>Acinetobacter</taxon>
    </lineage>
</organism>